<evidence type="ECO:0000313" key="5">
    <source>
        <dbReference type="EMBL" id="KGF55742.1"/>
    </source>
</evidence>
<name>A0A096CLT6_FLAPL</name>
<dbReference type="FunFam" id="3.90.850.10:FF:000002">
    <property type="entry name" value="2-hydroxyhepta-2,4-diene-1,7-dioate isomerase"/>
    <property type="match status" value="1"/>
</dbReference>
<dbReference type="EMBL" id="ADLO01000054">
    <property type="protein sequence ID" value="KGF55742.1"/>
    <property type="molecule type" value="Genomic_DNA"/>
</dbReference>
<accession>A0A096CLT6</accession>
<dbReference type="eggNOG" id="COG0179">
    <property type="taxonomic scope" value="Bacteria"/>
</dbReference>
<gene>
    <name evidence="5" type="ORF">HMPREF9460_01576</name>
</gene>
<dbReference type="HOGENOM" id="CLU_028458_4_2_9"/>
<organism evidence="5 6">
    <name type="scientific">Flavonifractor plautii 1_3_50AFAA</name>
    <dbReference type="NCBI Taxonomy" id="742738"/>
    <lineage>
        <taxon>Bacteria</taxon>
        <taxon>Bacillati</taxon>
        <taxon>Bacillota</taxon>
        <taxon>Clostridia</taxon>
        <taxon>Eubacteriales</taxon>
        <taxon>Oscillospiraceae</taxon>
        <taxon>Flavonifractor</taxon>
    </lineage>
</organism>
<dbReference type="Proteomes" id="UP000029585">
    <property type="component" value="Unassembled WGS sequence"/>
</dbReference>
<dbReference type="AlphaFoldDB" id="A0A096CLT6"/>
<dbReference type="Gene3D" id="2.30.30.370">
    <property type="entry name" value="FAH"/>
    <property type="match status" value="1"/>
</dbReference>
<dbReference type="InterPro" id="IPR036663">
    <property type="entry name" value="Fumarylacetoacetase_C_sf"/>
</dbReference>
<dbReference type="Pfam" id="PF10370">
    <property type="entry name" value="Rv2993c-like_N"/>
    <property type="match status" value="1"/>
</dbReference>
<dbReference type="Gene3D" id="3.90.850.10">
    <property type="entry name" value="Fumarylacetoacetase-like, C-terminal domain"/>
    <property type="match status" value="1"/>
</dbReference>
<keyword evidence="2" id="KW-0479">Metal-binding</keyword>
<dbReference type="RefSeq" id="WP_021632359.1">
    <property type="nucleotide sequence ID" value="NZ_KN174162.1"/>
</dbReference>
<dbReference type="PATRIC" id="fig|742738.3.peg.1623"/>
<dbReference type="GO" id="GO:0046872">
    <property type="term" value="F:metal ion binding"/>
    <property type="evidence" value="ECO:0007669"/>
    <property type="project" value="UniProtKB-KW"/>
</dbReference>
<feature type="domain" description="Rv2993c-like N-terminal" evidence="4">
    <location>
        <begin position="1"/>
        <end position="50"/>
    </location>
</feature>
<evidence type="ECO:0000259" key="4">
    <source>
        <dbReference type="Pfam" id="PF10370"/>
    </source>
</evidence>
<comment type="caution">
    <text evidence="5">The sequence shown here is derived from an EMBL/GenBank/DDBJ whole genome shotgun (WGS) entry which is preliminary data.</text>
</comment>
<evidence type="ECO:0000313" key="6">
    <source>
        <dbReference type="Proteomes" id="UP000029585"/>
    </source>
</evidence>
<evidence type="ECO:0000259" key="3">
    <source>
        <dbReference type="Pfam" id="PF01557"/>
    </source>
</evidence>
<reference evidence="5 6" key="1">
    <citation type="submission" date="2011-08" db="EMBL/GenBank/DDBJ databases">
        <title>The Genome Sequence of Clostridium orbiscindens 1_3_50AFAA.</title>
        <authorList>
            <consortium name="The Broad Institute Genome Sequencing Platform"/>
            <person name="Earl A."/>
            <person name="Ward D."/>
            <person name="Feldgarden M."/>
            <person name="Gevers D."/>
            <person name="Daigneault M."/>
            <person name="Strauss J."/>
            <person name="Allen-Vercoe E."/>
            <person name="Young S.K."/>
            <person name="Zeng Q."/>
            <person name="Gargeya S."/>
            <person name="Fitzgerald M."/>
            <person name="Haas B."/>
            <person name="Abouelleil A."/>
            <person name="Alvarado L."/>
            <person name="Arachchi H.M."/>
            <person name="Berlin A."/>
            <person name="Brown A."/>
            <person name="Chapman S.B."/>
            <person name="Chen Z."/>
            <person name="Dunbar C."/>
            <person name="Freedman E."/>
            <person name="Gearin G."/>
            <person name="Gellesch M."/>
            <person name="Goldberg J."/>
            <person name="Griggs A."/>
            <person name="Gujja S."/>
            <person name="Heiman D."/>
            <person name="Howarth C."/>
            <person name="Larson L."/>
            <person name="Lui A."/>
            <person name="MacDonald P.J.P."/>
            <person name="Montmayeur A."/>
            <person name="Murphy C."/>
            <person name="Neiman D."/>
            <person name="Pearson M."/>
            <person name="Priest M."/>
            <person name="Roberts A."/>
            <person name="Saif S."/>
            <person name="Shea T."/>
            <person name="Shenoy N."/>
            <person name="Sisk P."/>
            <person name="Stolte C."/>
            <person name="Sykes S."/>
            <person name="Wortman J."/>
            <person name="Nusbaum C."/>
            <person name="Birren B."/>
        </authorList>
    </citation>
    <scope>NUCLEOTIDE SEQUENCE [LARGE SCALE GENOMIC DNA]</scope>
    <source>
        <strain evidence="5 6">1_3_50AFAA</strain>
    </source>
</reference>
<sequence>MRFVKLLREGRGVWGVLHGDVVRTLTEPPFEGVRYDGESLPLSGCRLLAPCEATKIVCIGKNYFDHIHEMKSMLDASHTPDRPTLFLKAPNALNAHLGTVHAPDFVGRLDYEGELAVVMKRRAKDVPEEEALDYVLGYTCLNDITARDVQKADGQWARGKNMDGFAPMGPVVTDEVDPEHLTITTRLNGQVVQQGRTEQLITGVRALISFITASMTLEPGDVIATGTPAGVGPMQPGDTVEVEVSGIGILCNTIV</sequence>
<protein>
    <recommendedName>
        <fullName evidence="7">Fumarylacetoacetase-like C-terminal domain-containing protein</fullName>
    </recommendedName>
</protein>
<dbReference type="Pfam" id="PF01557">
    <property type="entry name" value="FAA_hydrolase"/>
    <property type="match status" value="1"/>
</dbReference>
<feature type="domain" description="Fumarylacetoacetase-like C-terminal" evidence="3">
    <location>
        <begin position="55"/>
        <end position="255"/>
    </location>
</feature>
<dbReference type="InterPro" id="IPR011234">
    <property type="entry name" value="Fumarylacetoacetase-like_C"/>
</dbReference>
<dbReference type="PANTHER" id="PTHR11820:SF7">
    <property type="entry name" value="ACYLPYRUVASE FAHD1, MITOCHONDRIAL"/>
    <property type="match status" value="1"/>
</dbReference>
<dbReference type="SUPFAM" id="SSF56529">
    <property type="entry name" value="FAH"/>
    <property type="match status" value="1"/>
</dbReference>
<evidence type="ECO:0000256" key="2">
    <source>
        <dbReference type="ARBA" id="ARBA00022723"/>
    </source>
</evidence>
<dbReference type="PANTHER" id="PTHR11820">
    <property type="entry name" value="ACYLPYRUVASE"/>
    <property type="match status" value="1"/>
</dbReference>
<evidence type="ECO:0000256" key="1">
    <source>
        <dbReference type="ARBA" id="ARBA00010211"/>
    </source>
</evidence>
<comment type="similarity">
    <text evidence="1">Belongs to the FAH family.</text>
</comment>
<dbReference type="GO" id="GO:0018773">
    <property type="term" value="F:acetylpyruvate hydrolase activity"/>
    <property type="evidence" value="ECO:0007669"/>
    <property type="project" value="TreeGrafter"/>
</dbReference>
<dbReference type="GO" id="GO:0019752">
    <property type="term" value="P:carboxylic acid metabolic process"/>
    <property type="evidence" value="ECO:0007669"/>
    <property type="project" value="UniProtKB-ARBA"/>
</dbReference>
<dbReference type="GO" id="GO:0016853">
    <property type="term" value="F:isomerase activity"/>
    <property type="evidence" value="ECO:0007669"/>
    <property type="project" value="UniProtKB-ARBA"/>
</dbReference>
<keyword evidence="6" id="KW-1185">Reference proteome</keyword>
<dbReference type="InterPro" id="IPR018833">
    <property type="entry name" value="Rv2993c-like_N"/>
</dbReference>
<evidence type="ECO:0008006" key="7">
    <source>
        <dbReference type="Google" id="ProtNLM"/>
    </source>
</evidence>
<proteinExistence type="inferred from homology"/>